<accession>A0A5D3AZN1</accession>
<feature type="domain" description="SIN1-type PH" evidence="1">
    <location>
        <begin position="1"/>
        <end position="69"/>
    </location>
</feature>
<dbReference type="InterPro" id="IPR008828">
    <property type="entry name" value="Sin1/Avo1"/>
</dbReference>
<name>A0A5D3AZN1_9TREE</name>
<dbReference type="Proteomes" id="UP000322245">
    <property type="component" value="Unassembled WGS sequence"/>
</dbReference>
<keyword evidence="3" id="KW-1185">Reference proteome</keyword>
<sequence length="88" mass="9933">MPSESRAFFDSMKTTSFHISLVAACKLTGRAGGFKINVWRDGTQKRYEFEAENQRQGVEIVSTIRQLMKAWMAENKNIVPAPGVALRK</sequence>
<evidence type="ECO:0000313" key="2">
    <source>
        <dbReference type="EMBL" id="TYJ56937.1"/>
    </source>
</evidence>
<comment type="caution">
    <text evidence="2">The sequence shown here is derived from an EMBL/GenBank/DDBJ whole genome shotgun (WGS) entry which is preliminary data.</text>
</comment>
<dbReference type="GO" id="GO:0031932">
    <property type="term" value="C:TORC2 complex"/>
    <property type="evidence" value="ECO:0007669"/>
    <property type="project" value="InterPro"/>
</dbReference>
<gene>
    <name evidence="2" type="ORF">B9479_002382</name>
</gene>
<dbReference type="InterPro" id="IPR011993">
    <property type="entry name" value="PH-like_dom_sf"/>
</dbReference>
<dbReference type="GO" id="GO:0005546">
    <property type="term" value="F:phosphatidylinositol-4,5-bisphosphate binding"/>
    <property type="evidence" value="ECO:0007669"/>
    <property type="project" value="TreeGrafter"/>
</dbReference>
<dbReference type="PANTHER" id="PTHR13335:SF1">
    <property type="entry name" value="TARGET OF RAPAMYCIN COMPLEX 2 SUBUNIT MAPKAP1"/>
    <property type="match status" value="1"/>
</dbReference>
<dbReference type="AlphaFoldDB" id="A0A5D3AZN1"/>
<dbReference type="GO" id="GO:0038203">
    <property type="term" value="P:TORC2 signaling"/>
    <property type="evidence" value="ECO:0007669"/>
    <property type="project" value="TreeGrafter"/>
</dbReference>
<reference evidence="2 3" key="1">
    <citation type="submission" date="2017-05" db="EMBL/GenBank/DDBJ databases">
        <title>The Genome Sequence of Tsuchiyaea wingfieldii DSM 27421.</title>
        <authorList>
            <person name="Cuomo C."/>
            <person name="Passer A."/>
            <person name="Billmyre B."/>
            <person name="Heitman J."/>
        </authorList>
    </citation>
    <scope>NUCLEOTIDE SEQUENCE [LARGE SCALE GENOMIC DNA]</scope>
    <source>
        <strain evidence="2 3">DSM 27421</strain>
    </source>
</reference>
<protein>
    <recommendedName>
        <fullName evidence="1">SIN1-type PH domain-containing protein</fullName>
    </recommendedName>
</protein>
<evidence type="ECO:0000259" key="1">
    <source>
        <dbReference type="Pfam" id="PF16979"/>
    </source>
</evidence>
<dbReference type="GO" id="GO:0005737">
    <property type="term" value="C:cytoplasm"/>
    <property type="evidence" value="ECO:0007669"/>
    <property type="project" value="TreeGrafter"/>
</dbReference>
<proteinExistence type="predicted"/>
<evidence type="ECO:0000313" key="3">
    <source>
        <dbReference type="Proteomes" id="UP000322245"/>
    </source>
</evidence>
<dbReference type="Gene3D" id="2.30.29.30">
    <property type="entry name" value="Pleckstrin-homology domain (PH domain)/Phosphotyrosine-binding domain (PTB)"/>
    <property type="match status" value="1"/>
</dbReference>
<organism evidence="2 3">
    <name type="scientific">Cryptococcus floricola</name>
    <dbReference type="NCBI Taxonomy" id="2591691"/>
    <lineage>
        <taxon>Eukaryota</taxon>
        <taxon>Fungi</taxon>
        <taxon>Dikarya</taxon>
        <taxon>Basidiomycota</taxon>
        <taxon>Agaricomycotina</taxon>
        <taxon>Tremellomycetes</taxon>
        <taxon>Tremellales</taxon>
        <taxon>Cryptococcaceae</taxon>
        <taxon>Cryptococcus</taxon>
    </lineage>
</organism>
<dbReference type="PANTHER" id="PTHR13335">
    <property type="entry name" value="TARGET OF RAPAMYCIN COMPLEX 2 SUBUNIT MAPKAP1"/>
    <property type="match status" value="1"/>
</dbReference>
<dbReference type="GO" id="GO:0005886">
    <property type="term" value="C:plasma membrane"/>
    <property type="evidence" value="ECO:0007669"/>
    <property type="project" value="TreeGrafter"/>
</dbReference>
<dbReference type="InterPro" id="IPR031313">
    <property type="entry name" value="Sin1_PH_dom"/>
</dbReference>
<dbReference type="Pfam" id="PF16979">
    <property type="entry name" value="SIN1_PH"/>
    <property type="match status" value="1"/>
</dbReference>
<dbReference type="EMBL" id="NIDF01000018">
    <property type="protein sequence ID" value="TYJ56937.1"/>
    <property type="molecule type" value="Genomic_DNA"/>
</dbReference>
<dbReference type="PROSITE" id="PS51257">
    <property type="entry name" value="PROKAR_LIPOPROTEIN"/>
    <property type="match status" value="1"/>
</dbReference>